<keyword evidence="2" id="KW-0472">Membrane</keyword>
<protein>
    <submittedName>
        <fullName evidence="3">Uncharacterized protein</fullName>
    </submittedName>
</protein>
<organism evidence="3 4">
    <name type="scientific">Gordonia phage OhMyWard</name>
    <dbReference type="NCBI Taxonomy" id="2652414"/>
    <lineage>
        <taxon>Viruses</taxon>
        <taxon>Duplodnaviria</taxon>
        <taxon>Heunggongvirae</taxon>
        <taxon>Uroviricota</taxon>
        <taxon>Caudoviricetes</taxon>
        <taxon>Deejayvirinae</taxon>
        <taxon>Kenoshavirus</taxon>
        <taxon>Kenoshavirus ohmyward</taxon>
    </lineage>
</organism>
<keyword evidence="4" id="KW-1185">Reference proteome</keyword>
<dbReference type="RefSeq" id="YP_009852785.1">
    <property type="nucleotide sequence ID" value="NC_048816.1"/>
</dbReference>
<dbReference type="GeneID" id="55623420"/>
<evidence type="ECO:0000313" key="3">
    <source>
        <dbReference type="EMBL" id="QFP94919.1"/>
    </source>
</evidence>
<evidence type="ECO:0000256" key="2">
    <source>
        <dbReference type="SAM" id="Phobius"/>
    </source>
</evidence>
<feature type="coiled-coil region" evidence="1">
    <location>
        <begin position="41"/>
        <end position="72"/>
    </location>
</feature>
<dbReference type="Proteomes" id="UP000326805">
    <property type="component" value="Segment"/>
</dbReference>
<keyword evidence="1" id="KW-0175">Coiled coil</keyword>
<keyword evidence="2" id="KW-1133">Transmembrane helix</keyword>
<reference evidence="3 4" key="1">
    <citation type="submission" date="2019-08" db="EMBL/GenBank/DDBJ databases">
        <authorList>
            <person name="Ward C."/>
            <person name="Batin B."/>
            <person name="Choi E."/>
            <person name="Dhami J."/>
            <person name="Figueroa S."/>
            <person name="Kim S."/>
            <person name="Kim U."/>
            <person name="Klim L."/>
            <person name="Lee Y.S."/>
            <person name="Lim D."/>
            <person name="Nathaniel A."/>
            <person name="Shih C."/>
            <person name="Simental K."/>
            <person name="Shu E."/>
            <person name="Trivedi R."/>
            <person name="Valladolid I."/>
            <person name="Wang C."/>
            <person name="Yoo K."/>
            <person name="Choi J.D."/>
            <person name="Dean N."/>
            <person name="Muthiah A.S."/>
            <person name="Diaz A."/>
            <person name="Garlena R.A."/>
            <person name="Russell D.A."/>
            <person name="Pope W.H."/>
            <person name="Jacobs-Sera D."/>
            <person name="Hatfull G.F."/>
        </authorList>
    </citation>
    <scope>NUCLEOTIDE SEQUENCE [LARGE SCALE GENOMIC DNA]</scope>
</reference>
<dbReference type="KEGG" id="vg:55623420"/>
<sequence length="109" mass="12252">MHYNEPLRKDTPMNENEQIVVGGVVFLAGVAVVAIDYATKRNALRKKFAEDMRKLEALKAALLETKAGLLAETEIAKRINDGCYKSETDMLKAYDAELKFQKIAVRFDS</sequence>
<accession>A0A5P8D983</accession>
<keyword evidence="2" id="KW-0812">Transmembrane</keyword>
<proteinExistence type="predicted"/>
<dbReference type="EMBL" id="MN284896">
    <property type="protein sequence ID" value="QFP94919.1"/>
    <property type="molecule type" value="Genomic_DNA"/>
</dbReference>
<evidence type="ECO:0000313" key="4">
    <source>
        <dbReference type="Proteomes" id="UP000326805"/>
    </source>
</evidence>
<gene>
    <name evidence="3" type="primary">37</name>
    <name evidence="3" type="ORF">SEA_OHMYWARD_37</name>
</gene>
<name>A0A5P8D983_9CAUD</name>
<feature type="transmembrane region" description="Helical" evidence="2">
    <location>
        <begin position="20"/>
        <end position="38"/>
    </location>
</feature>
<evidence type="ECO:0000256" key="1">
    <source>
        <dbReference type="SAM" id="Coils"/>
    </source>
</evidence>